<comment type="caution">
    <text evidence="2">The sequence shown here is derived from an EMBL/GenBank/DDBJ whole genome shotgun (WGS) entry which is preliminary data.</text>
</comment>
<gene>
    <name evidence="2" type="ORF">COD19_13375</name>
</gene>
<dbReference type="PANTHER" id="PTHR24023:SF1095">
    <property type="entry name" value="EGF-LIKE DOMAIN-CONTAINING PROTEIN"/>
    <property type="match status" value="1"/>
</dbReference>
<dbReference type="InterPro" id="IPR008160">
    <property type="entry name" value="Collagen"/>
</dbReference>
<dbReference type="InterPro" id="IPR008983">
    <property type="entry name" value="Tumour_necrosis_fac-like_dom"/>
</dbReference>
<dbReference type="InterPro" id="IPR050149">
    <property type="entry name" value="Collagen_superfamily"/>
</dbReference>
<dbReference type="Pfam" id="PF01391">
    <property type="entry name" value="Collagen"/>
    <property type="match status" value="1"/>
</dbReference>
<keyword evidence="2" id="KW-0176">Collagen</keyword>
<evidence type="ECO:0000313" key="2">
    <source>
        <dbReference type="EMBL" id="PGU01288.1"/>
    </source>
</evidence>
<sequence>PTGATGLTGATGFTGPTGLTGVTGVTGPTGLTGVTGVTGPTGATGPTGLTGLTGVTGPTGATGLTGVTGPTGVTAPAGPILSSFIEVSRNTDQTLADLEPIIFNGVNSVGTAFSFNGTTTVTINETGLYYAAFNVAVTTGPSAFVIVTNAVNFATAASTPTTDGGNVAGGALINVTTTPLTLTLNNSNTGSRTISNGGSGGSSADLLIIKFADGPSV</sequence>
<dbReference type="Proteomes" id="UP000225766">
    <property type="component" value="Unassembled WGS sequence"/>
</dbReference>
<reference evidence="2 3" key="1">
    <citation type="submission" date="2017-09" db="EMBL/GenBank/DDBJ databases">
        <title>Large-scale bioinformatics analysis of Bacillus genomes uncovers conserved roles of natural products in bacterial physiology.</title>
        <authorList>
            <consortium name="Agbiome Team Llc"/>
            <person name="Bleich R.M."/>
            <person name="Grubbs K.J."/>
            <person name="Santa Maria K.C."/>
            <person name="Allen S.E."/>
            <person name="Farag S."/>
            <person name="Shank E.A."/>
            <person name="Bowers A."/>
        </authorList>
    </citation>
    <scope>NUCLEOTIDE SEQUENCE [LARGE SCALE GENOMIC DNA]</scope>
    <source>
        <strain evidence="2 3">AFS040105</strain>
    </source>
</reference>
<dbReference type="GO" id="GO:0030198">
    <property type="term" value="P:extracellular matrix organization"/>
    <property type="evidence" value="ECO:0007669"/>
    <property type="project" value="TreeGrafter"/>
</dbReference>
<dbReference type="GO" id="GO:0030020">
    <property type="term" value="F:extracellular matrix structural constituent conferring tensile strength"/>
    <property type="evidence" value="ECO:0007669"/>
    <property type="project" value="TreeGrafter"/>
</dbReference>
<accession>A0A2C1LS54</accession>
<dbReference type="Gene3D" id="2.60.120.40">
    <property type="match status" value="1"/>
</dbReference>
<dbReference type="EMBL" id="NUMG01000016">
    <property type="protein sequence ID" value="PGU01288.1"/>
    <property type="molecule type" value="Genomic_DNA"/>
</dbReference>
<organism evidence="2 3">
    <name type="scientific">Bacillus cereus</name>
    <dbReference type="NCBI Taxonomy" id="1396"/>
    <lineage>
        <taxon>Bacteria</taxon>
        <taxon>Bacillati</taxon>
        <taxon>Bacillota</taxon>
        <taxon>Bacilli</taxon>
        <taxon>Bacillales</taxon>
        <taxon>Bacillaceae</taxon>
        <taxon>Bacillus</taxon>
        <taxon>Bacillus cereus group</taxon>
    </lineage>
</organism>
<protein>
    <submittedName>
        <fullName evidence="2">Collagen-like protein</fullName>
    </submittedName>
</protein>
<evidence type="ECO:0000256" key="1">
    <source>
        <dbReference type="SAM" id="MobiDB-lite"/>
    </source>
</evidence>
<name>A0A2C1LS54_BACCE</name>
<dbReference type="PANTHER" id="PTHR24023">
    <property type="entry name" value="COLLAGEN ALPHA"/>
    <property type="match status" value="1"/>
</dbReference>
<dbReference type="GO" id="GO:0031012">
    <property type="term" value="C:extracellular matrix"/>
    <property type="evidence" value="ECO:0007669"/>
    <property type="project" value="TreeGrafter"/>
</dbReference>
<dbReference type="AlphaFoldDB" id="A0A2C1LS54"/>
<proteinExistence type="predicted"/>
<evidence type="ECO:0000313" key="3">
    <source>
        <dbReference type="Proteomes" id="UP000225766"/>
    </source>
</evidence>
<feature type="region of interest" description="Disordered" evidence="1">
    <location>
        <begin position="34"/>
        <end position="53"/>
    </location>
</feature>
<dbReference type="GO" id="GO:0005615">
    <property type="term" value="C:extracellular space"/>
    <property type="evidence" value="ECO:0007669"/>
    <property type="project" value="TreeGrafter"/>
</dbReference>
<feature type="non-terminal residue" evidence="2">
    <location>
        <position position="1"/>
    </location>
</feature>